<keyword evidence="1" id="KW-1133">Transmembrane helix</keyword>
<organism evidence="2 3">
    <name type="scientific">Mucor saturninus</name>
    <dbReference type="NCBI Taxonomy" id="64648"/>
    <lineage>
        <taxon>Eukaryota</taxon>
        <taxon>Fungi</taxon>
        <taxon>Fungi incertae sedis</taxon>
        <taxon>Mucoromycota</taxon>
        <taxon>Mucoromycotina</taxon>
        <taxon>Mucoromycetes</taxon>
        <taxon>Mucorales</taxon>
        <taxon>Mucorineae</taxon>
        <taxon>Mucoraceae</taxon>
        <taxon>Mucor</taxon>
    </lineage>
</organism>
<dbReference type="AlphaFoldDB" id="A0A8H7QX16"/>
<keyword evidence="3" id="KW-1185">Reference proteome</keyword>
<evidence type="ECO:0000313" key="3">
    <source>
        <dbReference type="Proteomes" id="UP000603453"/>
    </source>
</evidence>
<feature type="transmembrane region" description="Helical" evidence="1">
    <location>
        <begin position="26"/>
        <end position="45"/>
    </location>
</feature>
<protein>
    <submittedName>
        <fullName evidence="2">Uncharacterized protein</fullName>
    </submittedName>
</protein>
<feature type="transmembrane region" description="Helical" evidence="1">
    <location>
        <begin position="131"/>
        <end position="153"/>
    </location>
</feature>
<feature type="transmembrane region" description="Helical" evidence="1">
    <location>
        <begin position="159"/>
        <end position="184"/>
    </location>
</feature>
<dbReference type="EMBL" id="JAEPRD010000084">
    <property type="protein sequence ID" value="KAG2200384.1"/>
    <property type="molecule type" value="Genomic_DNA"/>
</dbReference>
<reference evidence="2" key="1">
    <citation type="submission" date="2020-12" db="EMBL/GenBank/DDBJ databases">
        <title>Metabolic potential, ecology and presence of endohyphal bacteria is reflected in genomic diversity of Mucoromycotina.</title>
        <authorList>
            <person name="Muszewska A."/>
            <person name="Okrasinska A."/>
            <person name="Steczkiewicz K."/>
            <person name="Drgas O."/>
            <person name="Orlowska M."/>
            <person name="Perlinska-Lenart U."/>
            <person name="Aleksandrzak-Piekarczyk T."/>
            <person name="Szatraj K."/>
            <person name="Zielenkiewicz U."/>
            <person name="Pilsyk S."/>
            <person name="Malc E."/>
            <person name="Mieczkowski P."/>
            <person name="Kruszewska J.S."/>
            <person name="Biernat P."/>
            <person name="Pawlowska J."/>
        </authorList>
    </citation>
    <scope>NUCLEOTIDE SEQUENCE</scope>
    <source>
        <strain evidence="2">WA0000017839</strain>
    </source>
</reference>
<keyword evidence="1" id="KW-0472">Membrane</keyword>
<keyword evidence="1" id="KW-0812">Transmembrane</keyword>
<accession>A0A8H7QX16</accession>
<evidence type="ECO:0000313" key="2">
    <source>
        <dbReference type="EMBL" id="KAG2200384.1"/>
    </source>
</evidence>
<comment type="caution">
    <text evidence="2">The sequence shown here is derived from an EMBL/GenBank/DDBJ whole genome shotgun (WGS) entry which is preliminary data.</text>
</comment>
<proteinExistence type="predicted"/>
<dbReference type="Proteomes" id="UP000603453">
    <property type="component" value="Unassembled WGS sequence"/>
</dbReference>
<feature type="transmembrane region" description="Helical" evidence="1">
    <location>
        <begin position="66"/>
        <end position="86"/>
    </location>
</feature>
<gene>
    <name evidence="2" type="ORF">INT47_002298</name>
</gene>
<dbReference type="OrthoDB" id="441660at2759"/>
<sequence length="265" mass="30690">MTLYTTRVEGPNPLGLSDPASVPESALFSFHPLVFLYFMLSFYMVPYPMYRWIAKRYGWETKIKTMARHWSDTMLAFSYGVILFIFGNYTKASWITVVTFYPCLFGYALIAEQPYAKTSLPNIKSWPKGMWILFLVAVGIILVFAGIHIYLATLLELPFVIYYVCALLIPAFFLTASVLLIKEVNTNWIRTRLRRKTQEDMEKQASPYQGTLGLHIHHWQIFYVLAFFTRFTHPVSQVGAGIVLACYMQGICACKYYLRKKSFIH</sequence>
<feature type="transmembrane region" description="Helical" evidence="1">
    <location>
        <begin position="238"/>
        <end position="258"/>
    </location>
</feature>
<feature type="non-terminal residue" evidence="2">
    <location>
        <position position="1"/>
    </location>
</feature>
<evidence type="ECO:0000256" key="1">
    <source>
        <dbReference type="SAM" id="Phobius"/>
    </source>
</evidence>
<name>A0A8H7QX16_9FUNG</name>